<feature type="transmembrane region" description="Helical" evidence="1">
    <location>
        <begin position="33"/>
        <end position="58"/>
    </location>
</feature>
<dbReference type="EMBL" id="BAABKO010000005">
    <property type="protein sequence ID" value="GAA4780522.1"/>
    <property type="molecule type" value="Genomic_DNA"/>
</dbReference>
<feature type="transmembrane region" description="Helical" evidence="1">
    <location>
        <begin position="174"/>
        <end position="196"/>
    </location>
</feature>
<keyword evidence="3" id="KW-1185">Reference proteome</keyword>
<dbReference type="Proteomes" id="UP001501645">
    <property type="component" value="Unassembled WGS sequence"/>
</dbReference>
<keyword evidence="1" id="KW-0812">Transmembrane</keyword>
<evidence type="ECO:0000256" key="1">
    <source>
        <dbReference type="SAM" id="Phobius"/>
    </source>
</evidence>
<gene>
    <name evidence="2" type="ORF">GCM10023351_26930</name>
</gene>
<keyword evidence="1" id="KW-1133">Transmembrane helix</keyword>
<proteinExistence type="predicted"/>
<comment type="caution">
    <text evidence="2">The sequence shown here is derived from an EMBL/GenBank/DDBJ whole genome shotgun (WGS) entry which is preliminary data.</text>
</comment>
<sequence length="200" mass="19660">MATADGAGEALGWTGRVMQVLAHVSRLLAVQGLWALGVLAGCVVLGVHPASVAAVRALEAPSGLTRAFWAAYRGALVRANLVGAGFTLATALVVLEVLLVPMPAVVLAAVTVAGAGALVAAGYAVVAQARVPAATARAVLRFALLAPWASPWRAVGVLCVLAALALAIATAPAVALLFGASAPLLVASALIGPVVARAAG</sequence>
<feature type="transmembrane region" description="Helical" evidence="1">
    <location>
        <begin position="105"/>
        <end position="126"/>
    </location>
</feature>
<organism evidence="2 3">
    <name type="scientific">Microbacterium gilvum</name>
    <dbReference type="NCBI Taxonomy" id="1336204"/>
    <lineage>
        <taxon>Bacteria</taxon>
        <taxon>Bacillati</taxon>
        <taxon>Actinomycetota</taxon>
        <taxon>Actinomycetes</taxon>
        <taxon>Micrococcales</taxon>
        <taxon>Microbacteriaceae</taxon>
        <taxon>Microbacterium</taxon>
    </lineage>
</organism>
<evidence type="ECO:0008006" key="4">
    <source>
        <dbReference type="Google" id="ProtNLM"/>
    </source>
</evidence>
<reference evidence="3" key="1">
    <citation type="journal article" date="2019" name="Int. J. Syst. Evol. Microbiol.">
        <title>The Global Catalogue of Microorganisms (GCM) 10K type strain sequencing project: providing services to taxonomists for standard genome sequencing and annotation.</title>
        <authorList>
            <consortium name="The Broad Institute Genomics Platform"/>
            <consortium name="The Broad Institute Genome Sequencing Center for Infectious Disease"/>
            <person name="Wu L."/>
            <person name="Ma J."/>
        </authorList>
    </citation>
    <scope>NUCLEOTIDE SEQUENCE [LARGE SCALE GENOMIC DNA]</scope>
    <source>
        <strain evidence="3">JCM 18537</strain>
    </source>
</reference>
<evidence type="ECO:0000313" key="2">
    <source>
        <dbReference type="EMBL" id="GAA4780522.1"/>
    </source>
</evidence>
<name>A0ABP9AFV6_9MICO</name>
<protein>
    <recommendedName>
        <fullName evidence="4">DUF624 domain-containing protein</fullName>
    </recommendedName>
</protein>
<feature type="transmembrane region" description="Helical" evidence="1">
    <location>
        <begin position="138"/>
        <end position="168"/>
    </location>
</feature>
<dbReference type="Pfam" id="PF04854">
    <property type="entry name" value="DUF624"/>
    <property type="match status" value="1"/>
</dbReference>
<evidence type="ECO:0000313" key="3">
    <source>
        <dbReference type="Proteomes" id="UP001501645"/>
    </source>
</evidence>
<dbReference type="RefSeq" id="WP_345440056.1">
    <property type="nucleotide sequence ID" value="NZ_BAABKO010000005.1"/>
</dbReference>
<dbReference type="InterPro" id="IPR006938">
    <property type="entry name" value="DUF624"/>
</dbReference>
<keyword evidence="1" id="KW-0472">Membrane</keyword>
<feature type="transmembrane region" description="Helical" evidence="1">
    <location>
        <begin position="79"/>
        <end position="99"/>
    </location>
</feature>
<accession>A0ABP9AFV6</accession>